<dbReference type="AlphaFoldDB" id="A0A8I0G6I6"/>
<keyword evidence="2" id="KW-1185">Reference proteome</keyword>
<organism evidence="1 2">
    <name type="scientific">Nanchangia anserum</name>
    <dbReference type="NCBI Taxonomy" id="2692125"/>
    <lineage>
        <taxon>Bacteria</taxon>
        <taxon>Bacillati</taxon>
        <taxon>Actinomycetota</taxon>
        <taxon>Actinomycetes</taxon>
        <taxon>Actinomycetales</taxon>
        <taxon>Actinomycetaceae</taxon>
        <taxon>Nanchangia</taxon>
    </lineage>
</organism>
<evidence type="ECO:0000313" key="2">
    <source>
        <dbReference type="Proteomes" id="UP000627538"/>
    </source>
</evidence>
<dbReference type="RefSeq" id="WP_191070808.1">
    <property type="nucleotide sequence ID" value="NZ_CP060506.1"/>
</dbReference>
<dbReference type="Proteomes" id="UP000627538">
    <property type="component" value="Unassembled WGS sequence"/>
</dbReference>
<name>A0A8I0G6I6_9ACTO</name>
<gene>
    <name evidence="1" type="ORF">H8R10_00345</name>
</gene>
<comment type="caution">
    <text evidence="1">The sequence shown here is derived from an EMBL/GenBank/DDBJ whole genome shotgun (WGS) entry which is preliminary data.</text>
</comment>
<evidence type="ECO:0000313" key="1">
    <source>
        <dbReference type="EMBL" id="MBD3688697.1"/>
    </source>
</evidence>
<reference evidence="1 2" key="1">
    <citation type="submission" date="2020-08" db="EMBL/GenBank/DDBJ databases">
        <title>Winkia gen. nov., sp. nov., isolated from faeces of the Anser albifrons in China.</title>
        <authorList>
            <person name="Liu Q."/>
        </authorList>
    </citation>
    <scope>NUCLEOTIDE SEQUENCE [LARGE SCALE GENOMIC DNA]</scope>
    <source>
        <strain evidence="1 2">C62</strain>
    </source>
</reference>
<dbReference type="EMBL" id="JACRUO010000001">
    <property type="protein sequence ID" value="MBD3688697.1"/>
    <property type="molecule type" value="Genomic_DNA"/>
</dbReference>
<accession>A0A8I0G6I6</accession>
<proteinExistence type="predicted"/>
<sequence length="71" mass="7566">MTLFNVEESGTGRQANNVFAASIPEAVRPWFADVAHNSRVARALSALGSASEGERRWAQDVLGVSIRPAAV</sequence>
<protein>
    <submittedName>
        <fullName evidence="1">Uncharacterized protein</fullName>
    </submittedName>
</protein>